<evidence type="ECO:0008006" key="6">
    <source>
        <dbReference type="Google" id="ProtNLM"/>
    </source>
</evidence>
<dbReference type="GO" id="GO:0016787">
    <property type="term" value="F:hydrolase activity"/>
    <property type="evidence" value="ECO:0007669"/>
    <property type="project" value="UniProtKB-KW"/>
</dbReference>
<protein>
    <recommendedName>
        <fullName evidence="6">Chromatin-remodeling ATPase INO80</fullName>
    </recommendedName>
</protein>
<dbReference type="GO" id="GO:0005524">
    <property type="term" value="F:ATP binding"/>
    <property type="evidence" value="ECO:0007669"/>
    <property type="project" value="InterPro"/>
</dbReference>
<dbReference type="OrthoDB" id="5857104at2759"/>
<gene>
    <name evidence="4" type="ORF">BU14_0550s0002</name>
</gene>
<evidence type="ECO:0000256" key="1">
    <source>
        <dbReference type="ARBA" id="ARBA00022801"/>
    </source>
</evidence>
<dbReference type="CDD" id="cd18793">
    <property type="entry name" value="SF2_C_SNF"/>
    <property type="match status" value="1"/>
</dbReference>
<proteinExistence type="predicted"/>
<dbReference type="InterPro" id="IPR001650">
    <property type="entry name" value="Helicase_C-like"/>
</dbReference>
<feature type="domain" description="Helicase C-terminal" evidence="3">
    <location>
        <begin position="311"/>
        <end position="462"/>
    </location>
</feature>
<dbReference type="Pfam" id="PF00271">
    <property type="entry name" value="Helicase_C"/>
    <property type="match status" value="1"/>
</dbReference>
<dbReference type="PANTHER" id="PTHR10799">
    <property type="entry name" value="SNF2/RAD54 HELICASE FAMILY"/>
    <property type="match status" value="1"/>
</dbReference>
<name>A0A1X6NS34_PORUM</name>
<dbReference type="InterPro" id="IPR000330">
    <property type="entry name" value="SNF2_N"/>
</dbReference>
<reference evidence="4 5" key="1">
    <citation type="submission" date="2017-03" db="EMBL/GenBank/DDBJ databases">
        <title>WGS assembly of Porphyra umbilicalis.</title>
        <authorList>
            <person name="Brawley S.H."/>
            <person name="Blouin N.A."/>
            <person name="Ficko-Blean E."/>
            <person name="Wheeler G.L."/>
            <person name="Lohr M."/>
            <person name="Goodson H.V."/>
            <person name="Jenkins J.W."/>
            <person name="Blaby-Haas C.E."/>
            <person name="Helliwell K.E."/>
            <person name="Chan C."/>
            <person name="Marriage T."/>
            <person name="Bhattacharya D."/>
            <person name="Klein A.S."/>
            <person name="Badis Y."/>
            <person name="Brodie J."/>
            <person name="Cao Y."/>
            <person name="Collen J."/>
            <person name="Dittami S.M."/>
            <person name="Gachon C.M."/>
            <person name="Green B.R."/>
            <person name="Karpowicz S."/>
            <person name="Kim J.W."/>
            <person name="Kudahl U."/>
            <person name="Lin S."/>
            <person name="Michel G."/>
            <person name="Mittag M."/>
            <person name="Olson B.J."/>
            <person name="Pangilinan J."/>
            <person name="Peng Y."/>
            <person name="Qiu H."/>
            <person name="Shu S."/>
            <person name="Singer J.T."/>
            <person name="Smith A.G."/>
            <person name="Sprecher B.N."/>
            <person name="Wagner V."/>
            <person name="Wang W."/>
            <person name="Wang Z.-Y."/>
            <person name="Yan J."/>
            <person name="Yarish C."/>
            <person name="Zoeuner-Riek S."/>
            <person name="Zhuang Y."/>
            <person name="Zou Y."/>
            <person name="Lindquist E.A."/>
            <person name="Grimwood J."/>
            <person name="Barry K."/>
            <person name="Rokhsar D.S."/>
            <person name="Schmutz J."/>
            <person name="Stiller J.W."/>
            <person name="Grossman A.R."/>
            <person name="Prochnik S.E."/>
        </authorList>
    </citation>
    <scope>NUCLEOTIDE SEQUENCE [LARGE SCALE GENOMIC DNA]</scope>
    <source>
        <strain evidence="4">4086291</strain>
    </source>
</reference>
<feature type="domain" description="Helicase ATP-binding" evidence="2">
    <location>
        <begin position="1"/>
        <end position="153"/>
    </location>
</feature>
<dbReference type="PROSITE" id="PS51192">
    <property type="entry name" value="HELICASE_ATP_BIND_1"/>
    <property type="match status" value="1"/>
</dbReference>
<accession>A0A1X6NS34</accession>
<dbReference type="SMART" id="SM00490">
    <property type="entry name" value="HELICc"/>
    <property type="match status" value="1"/>
</dbReference>
<dbReference type="Gene3D" id="3.40.50.10810">
    <property type="entry name" value="Tandem AAA-ATPase domain"/>
    <property type="match status" value="1"/>
</dbReference>
<dbReference type="SUPFAM" id="SSF52540">
    <property type="entry name" value="P-loop containing nucleoside triphosphate hydrolases"/>
    <property type="match status" value="2"/>
</dbReference>
<dbReference type="InterPro" id="IPR014001">
    <property type="entry name" value="Helicase_ATP-bd"/>
</dbReference>
<organism evidence="4 5">
    <name type="scientific">Porphyra umbilicalis</name>
    <name type="common">Purple laver</name>
    <name type="synonym">Red alga</name>
    <dbReference type="NCBI Taxonomy" id="2786"/>
    <lineage>
        <taxon>Eukaryota</taxon>
        <taxon>Rhodophyta</taxon>
        <taxon>Bangiophyceae</taxon>
        <taxon>Bangiales</taxon>
        <taxon>Bangiaceae</taxon>
        <taxon>Porphyra</taxon>
    </lineage>
</organism>
<dbReference type="Pfam" id="PF00176">
    <property type="entry name" value="SNF2-rel_dom"/>
    <property type="match status" value="1"/>
</dbReference>
<evidence type="ECO:0000259" key="2">
    <source>
        <dbReference type="PROSITE" id="PS51192"/>
    </source>
</evidence>
<evidence type="ECO:0000259" key="3">
    <source>
        <dbReference type="PROSITE" id="PS51194"/>
    </source>
</evidence>
<evidence type="ECO:0000313" key="4">
    <source>
        <dbReference type="EMBL" id="OSX71340.1"/>
    </source>
</evidence>
<dbReference type="SMART" id="SM00487">
    <property type="entry name" value="DEXDc"/>
    <property type="match status" value="1"/>
</dbReference>
<keyword evidence="5" id="KW-1185">Reference proteome</keyword>
<dbReference type="AlphaFoldDB" id="A0A1X6NS34"/>
<sequence>MGLGKTMQVAIFLEYLAVERGVRGPHLVVAPLSVLPSWQAELARWSPSLKVLLFYGNEVERGRLLSSVVLPGDFDVLLTSYEQLVAERRLFGSQVVVWRYLVFDEAQRLKNWDADVAAAARRQACYSKLLLTGTPLQNNLRELWSLLRLLFPEVFGGAVAEAVFASAFTLTSELSASRGAARVVMNPALVDAAHALLAPLMLRRTKASVRLALPPKIERLVFVPLSPVQHAAYKTVLEADANVLKTARRAVARSQAAGGGGGAAAYTTGGIMNVLLQLRKVCNHPALLPAFDEHPGDLTAALVRDSGKAAMLDKILTAAAAAGDRVVIFSQWTQTLDVLEDVLTYRRVAFLRLDGGTSFARRKYAVRRFSDPDDAVLVFLVSTRAGGVGLNLQAANVVVMYDSDWNPSMDRQAQDRVHRIGQTRPVTVYRLATRHTCEERILYYATEKAKLGARVLRDERLLEDGGGGGGGGP</sequence>
<evidence type="ECO:0000313" key="5">
    <source>
        <dbReference type="Proteomes" id="UP000218209"/>
    </source>
</evidence>
<dbReference type="InterPro" id="IPR038718">
    <property type="entry name" value="SNF2-like_sf"/>
</dbReference>
<dbReference type="Gene3D" id="3.40.50.300">
    <property type="entry name" value="P-loop containing nucleotide triphosphate hydrolases"/>
    <property type="match status" value="1"/>
</dbReference>
<dbReference type="InterPro" id="IPR027417">
    <property type="entry name" value="P-loop_NTPase"/>
</dbReference>
<dbReference type="Proteomes" id="UP000218209">
    <property type="component" value="Unassembled WGS sequence"/>
</dbReference>
<dbReference type="InterPro" id="IPR049730">
    <property type="entry name" value="SNF2/RAD54-like_C"/>
</dbReference>
<keyword evidence="1" id="KW-0378">Hydrolase</keyword>
<dbReference type="PROSITE" id="PS51194">
    <property type="entry name" value="HELICASE_CTER"/>
    <property type="match status" value="1"/>
</dbReference>
<dbReference type="EMBL" id="KV919144">
    <property type="protein sequence ID" value="OSX71340.1"/>
    <property type="molecule type" value="Genomic_DNA"/>
</dbReference>